<dbReference type="FunFam" id="3.40.50.2020:FF:000004">
    <property type="entry name" value="Adenine phosphoribosyltransferase"/>
    <property type="match status" value="1"/>
</dbReference>
<dbReference type="InterPro" id="IPR000836">
    <property type="entry name" value="PRTase_dom"/>
</dbReference>
<keyword evidence="12" id="KW-0660">Purine salvage</keyword>
<evidence type="ECO:0000256" key="10">
    <source>
        <dbReference type="ARBA" id="ARBA00022676"/>
    </source>
</evidence>
<dbReference type="InterPro" id="IPR050054">
    <property type="entry name" value="UPRTase/APRTase"/>
</dbReference>
<comment type="subcellular location">
    <subcellularLocation>
        <location evidence="3">Cytoplasm</location>
    </subcellularLocation>
</comment>
<dbReference type="Pfam" id="PF00156">
    <property type="entry name" value="Pribosyltran"/>
    <property type="match status" value="1"/>
</dbReference>
<dbReference type="InterPro" id="IPR029057">
    <property type="entry name" value="PRTase-like"/>
</dbReference>
<keyword evidence="11" id="KW-0808">Transferase</keyword>
<reference evidence="14 15" key="1">
    <citation type="submission" date="2020-04" db="EMBL/GenBank/DDBJ databases">
        <authorList>
            <person name="Alioto T."/>
            <person name="Alioto T."/>
            <person name="Gomez Garrido J."/>
        </authorList>
    </citation>
    <scope>NUCLEOTIDE SEQUENCE [LARGE SCALE GENOMIC DNA]</scope>
</reference>
<dbReference type="GO" id="GO:0003999">
    <property type="term" value="F:adenine phosphoribosyltransferase activity"/>
    <property type="evidence" value="ECO:0007669"/>
    <property type="project" value="UniProtKB-EC"/>
</dbReference>
<accession>A0A8S1CGD4</accession>
<gene>
    <name evidence="14" type="ORF">CLODIP_2_CD06835</name>
</gene>
<dbReference type="GO" id="GO:0006166">
    <property type="term" value="P:purine ribonucleoside salvage"/>
    <property type="evidence" value="ECO:0007669"/>
    <property type="project" value="UniProtKB-KW"/>
</dbReference>
<dbReference type="GO" id="GO:0016208">
    <property type="term" value="F:AMP binding"/>
    <property type="evidence" value="ECO:0007669"/>
    <property type="project" value="TreeGrafter"/>
</dbReference>
<dbReference type="PANTHER" id="PTHR32315">
    <property type="entry name" value="ADENINE PHOSPHORIBOSYLTRANSFERASE"/>
    <property type="match status" value="1"/>
</dbReference>
<comment type="subunit">
    <text evidence="6">Homodimer.</text>
</comment>
<dbReference type="GO" id="GO:0044209">
    <property type="term" value="P:AMP salvage"/>
    <property type="evidence" value="ECO:0007669"/>
    <property type="project" value="TreeGrafter"/>
</dbReference>
<evidence type="ECO:0000256" key="5">
    <source>
        <dbReference type="ARBA" id="ARBA00008391"/>
    </source>
</evidence>
<evidence type="ECO:0000256" key="6">
    <source>
        <dbReference type="ARBA" id="ARBA00011738"/>
    </source>
</evidence>
<evidence type="ECO:0000256" key="8">
    <source>
        <dbReference type="ARBA" id="ARBA00017366"/>
    </source>
</evidence>
<dbReference type="InterPro" id="IPR005764">
    <property type="entry name" value="Ade_phspho_trans"/>
</dbReference>
<organism evidence="14 15">
    <name type="scientific">Cloeon dipterum</name>
    <dbReference type="NCBI Taxonomy" id="197152"/>
    <lineage>
        <taxon>Eukaryota</taxon>
        <taxon>Metazoa</taxon>
        <taxon>Ecdysozoa</taxon>
        <taxon>Arthropoda</taxon>
        <taxon>Hexapoda</taxon>
        <taxon>Insecta</taxon>
        <taxon>Pterygota</taxon>
        <taxon>Palaeoptera</taxon>
        <taxon>Ephemeroptera</taxon>
        <taxon>Pisciforma</taxon>
        <taxon>Baetidae</taxon>
        <taxon>Cloeon</taxon>
    </lineage>
</organism>
<dbReference type="NCBIfam" id="NF002636">
    <property type="entry name" value="PRK02304.1-5"/>
    <property type="match status" value="1"/>
</dbReference>
<evidence type="ECO:0000256" key="4">
    <source>
        <dbReference type="ARBA" id="ARBA00004659"/>
    </source>
</evidence>
<dbReference type="CDD" id="cd06223">
    <property type="entry name" value="PRTases_typeI"/>
    <property type="match status" value="1"/>
</dbReference>
<comment type="function">
    <text evidence="2">Catalyzes a salvage reaction resulting in the formation of AMP, that is energically less costly than de novo synthesis.</text>
</comment>
<evidence type="ECO:0000256" key="11">
    <source>
        <dbReference type="ARBA" id="ARBA00022679"/>
    </source>
</evidence>
<evidence type="ECO:0000256" key="12">
    <source>
        <dbReference type="ARBA" id="ARBA00022726"/>
    </source>
</evidence>
<keyword evidence="10" id="KW-0328">Glycosyltransferase</keyword>
<proteinExistence type="inferred from homology"/>
<evidence type="ECO:0000256" key="2">
    <source>
        <dbReference type="ARBA" id="ARBA00003968"/>
    </source>
</evidence>
<comment type="pathway">
    <text evidence="4">Purine metabolism; AMP biosynthesis via salvage pathway; AMP from adenine: step 1/1.</text>
</comment>
<dbReference type="NCBIfam" id="TIGR01090">
    <property type="entry name" value="apt"/>
    <property type="match status" value="1"/>
</dbReference>
<comment type="similarity">
    <text evidence="5">Belongs to the purine/pyrimidine phosphoribosyltransferase family.</text>
</comment>
<dbReference type="HAMAP" id="MF_00004">
    <property type="entry name" value="Aden_phosphoribosyltr"/>
    <property type="match status" value="1"/>
</dbReference>
<evidence type="ECO:0000256" key="9">
    <source>
        <dbReference type="ARBA" id="ARBA00022490"/>
    </source>
</evidence>
<dbReference type="Gene3D" id="3.40.50.2020">
    <property type="match status" value="1"/>
</dbReference>
<keyword evidence="9" id="KW-0963">Cytoplasm</keyword>
<comment type="caution">
    <text evidence="14">The sequence shown here is derived from an EMBL/GenBank/DDBJ whole genome shotgun (WGS) entry which is preliminary data.</text>
</comment>
<evidence type="ECO:0000256" key="7">
    <source>
        <dbReference type="ARBA" id="ARBA00011893"/>
    </source>
</evidence>
<dbReference type="EMBL" id="CADEPI010000037">
    <property type="protein sequence ID" value="CAB3368378.1"/>
    <property type="molecule type" value="Genomic_DNA"/>
</dbReference>
<evidence type="ECO:0000313" key="14">
    <source>
        <dbReference type="EMBL" id="CAB3368378.1"/>
    </source>
</evidence>
<keyword evidence="15" id="KW-1185">Reference proteome</keyword>
<dbReference type="Proteomes" id="UP000494165">
    <property type="component" value="Unassembled WGS sequence"/>
</dbReference>
<dbReference type="AlphaFoldDB" id="A0A8S1CGD4"/>
<evidence type="ECO:0000256" key="3">
    <source>
        <dbReference type="ARBA" id="ARBA00004496"/>
    </source>
</evidence>
<name>A0A8S1CGD4_9INSE</name>
<dbReference type="NCBIfam" id="NF002634">
    <property type="entry name" value="PRK02304.1-3"/>
    <property type="match status" value="1"/>
</dbReference>
<dbReference type="EC" id="2.4.2.7" evidence="7"/>
<evidence type="ECO:0000259" key="13">
    <source>
        <dbReference type="Pfam" id="PF00156"/>
    </source>
</evidence>
<comment type="catalytic activity">
    <reaction evidence="1">
        <text>AMP + diphosphate = 5-phospho-alpha-D-ribose 1-diphosphate + adenine</text>
        <dbReference type="Rhea" id="RHEA:16609"/>
        <dbReference type="ChEBI" id="CHEBI:16708"/>
        <dbReference type="ChEBI" id="CHEBI:33019"/>
        <dbReference type="ChEBI" id="CHEBI:58017"/>
        <dbReference type="ChEBI" id="CHEBI:456215"/>
        <dbReference type="EC" id="2.4.2.7"/>
    </reaction>
</comment>
<sequence length="179" mass="19673">MSSDKEDIEFLKGCLKSYPDFPNKGILFQDIFSLLSQPEAFGKLKKLLVSRAKTVAPQIDVVVGLDSRGFLFGPIIALELGIPFLPVRKKGKLPGKVFTESYQLEYGEDILEMQDGVIKEGQKALIVDDLIATGGTMEAACKLVQRAGGSVSCCLVVIELTELRGREKLVAPVEYLMQY</sequence>
<dbReference type="OrthoDB" id="363185at2759"/>
<dbReference type="GO" id="GO:0005737">
    <property type="term" value="C:cytoplasm"/>
    <property type="evidence" value="ECO:0007669"/>
    <property type="project" value="UniProtKB-SubCell"/>
</dbReference>
<evidence type="ECO:0000256" key="1">
    <source>
        <dbReference type="ARBA" id="ARBA00000868"/>
    </source>
</evidence>
<dbReference type="GO" id="GO:0002055">
    <property type="term" value="F:adenine binding"/>
    <property type="evidence" value="ECO:0007669"/>
    <property type="project" value="TreeGrafter"/>
</dbReference>
<evidence type="ECO:0000313" key="15">
    <source>
        <dbReference type="Proteomes" id="UP000494165"/>
    </source>
</evidence>
<dbReference type="SUPFAM" id="SSF53271">
    <property type="entry name" value="PRTase-like"/>
    <property type="match status" value="1"/>
</dbReference>
<dbReference type="PANTHER" id="PTHR32315:SF3">
    <property type="entry name" value="ADENINE PHOSPHORIBOSYLTRANSFERASE"/>
    <property type="match status" value="1"/>
</dbReference>
<dbReference type="GO" id="GO:0006168">
    <property type="term" value="P:adenine salvage"/>
    <property type="evidence" value="ECO:0007669"/>
    <property type="project" value="InterPro"/>
</dbReference>
<feature type="domain" description="Phosphoribosyltransferase" evidence="13">
    <location>
        <begin position="34"/>
        <end position="157"/>
    </location>
</feature>
<protein>
    <recommendedName>
        <fullName evidence="8">Adenine phosphoribosyltransferase</fullName>
        <ecNumber evidence="7">2.4.2.7</ecNumber>
    </recommendedName>
</protein>